<dbReference type="InterPro" id="IPR031316">
    <property type="entry name" value="FlgM_C"/>
</dbReference>
<evidence type="ECO:0000256" key="2">
    <source>
        <dbReference type="ARBA" id="ARBA00017823"/>
    </source>
</evidence>
<evidence type="ECO:0000256" key="3">
    <source>
        <dbReference type="ARBA" id="ARBA00022491"/>
    </source>
</evidence>
<evidence type="ECO:0000259" key="8">
    <source>
        <dbReference type="Pfam" id="PF04316"/>
    </source>
</evidence>
<feature type="domain" description="Anti-sigma-28 factor FlgM C-terminal" evidence="8">
    <location>
        <begin position="43"/>
        <end position="96"/>
    </location>
</feature>
<keyword evidence="6" id="KW-0804">Transcription</keyword>
<dbReference type="NCBIfam" id="TIGR03824">
    <property type="entry name" value="FlgM_jcvi"/>
    <property type="match status" value="1"/>
</dbReference>
<keyword evidence="5" id="KW-0805">Transcription regulation</keyword>
<dbReference type="InterPro" id="IPR035890">
    <property type="entry name" value="Anti-sigma-28_factor_FlgM_sf"/>
</dbReference>
<comment type="similarity">
    <text evidence="1">Belongs to the FlgM family.</text>
</comment>
<feature type="region of interest" description="Disordered" evidence="7">
    <location>
        <begin position="1"/>
        <end position="51"/>
    </location>
</feature>
<evidence type="ECO:0000256" key="1">
    <source>
        <dbReference type="ARBA" id="ARBA00005322"/>
    </source>
</evidence>
<feature type="compositionally biased region" description="Polar residues" evidence="7">
    <location>
        <begin position="7"/>
        <end position="17"/>
    </location>
</feature>
<feature type="compositionally biased region" description="Basic and acidic residues" evidence="7">
    <location>
        <begin position="18"/>
        <end position="28"/>
    </location>
</feature>
<feature type="compositionally biased region" description="Polar residues" evidence="7">
    <location>
        <begin position="29"/>
        <end position="51"/>
    </location>
</feature>
<dbReference type="GO" id="GO:0045892">
    <property type="term" value="P:negative regulation of DNA-templated transcription"/>
    <property type="evidence" value="ECO:0007669"/>
    <property type="project" value="InterPro"/>
</dbReference>
<proteinExistence type="inferred from homology"/>
<name>A0A3B0XZW9_9ZZZZ</name>
<evidence type="ECO:0000256" key="5">
    <source>
        <dbReference type="ARBA" id="ARBA00023015"/>
    </source>
</evidence>
<keyword evidence="3" id="KW-0678">Repressor</keyword>
<evidence type="ECO:0000256" key="4">
    <source>
        <dbReference type="ARBA" id="ARBA00022795"/>
    </source>
</evidence>
<protein>
    <recommendedName>
        <fullName evidence="2">Negative regulator of flagellin synthesis</fullName>
    </recommendedName>
</protein>
<dbReference type="AlphaFoldDB" id="A0A3B0XZW9"/>
<accession>A0A3B0XZW9</accession>
<evidence type="ECO:0000256" key="6">
    <source>
        <dbReference type="ARBA" id="ARBA00023163"/>
    </source>
</evidence>
<dbReference type="SUPFAM" id="SSF101498">
    <property type="entry name" value="Anti-sigma factor FlgM"/>
    <property type="match status" value="1"/>
</dbReference>
<reference evidence="9" key="1">
    <citation type="submission" date="2018-06" db="EMBL/GenBank/DDBJ databases">
        <authorList>
            <person name="Zhirakovskaya E."/>
        </authorList>
    </citation>
    <scope>NUCLEOTIDE SEQUENCE</scope>
</reference>
<gene>
    <name evidence="9" type="ORF">MNBD_GAMMA12-3748</name>
</gene>
<dbReference type="InterPro" id="IPR007412">
    <property type="entry name" value="FlgM"/>
</dbReference>
<dbReference type="Pfam" id="PF04316">
    <property type="entry name" value="FlgM"/>
    <property type="match status" value="1"/>
</dbReference>
<keyword evidence="4" id="KW-1005">Bacterial flagellum biogenesis</keyword>
<organism evidence="9">
    <name type="scientific">hydrothermal vent metagenome</name>
    <dbReference type="NCBI Taxonomy" id="652676"/>
    <lineage>
        <taxon>unclassified sequences</taxon>
        <taxon>metagenomes</taxon>
        <taxon>ecological metagenomes</taxon>
    </lineage>
</organism>
<sequence length="103" mass="11082">MAIEIGSNPSIGVNDAGNSKRTETDKQKQTSNEQTPTTSTNTDSVRLTQSGKQLSELASRIDNIPSVDSDKVDAIKKAIANGDYEIDAERIASKLTNFESLLP</sequence>
<evidence type="ECO:0000313" key="9">
    <source>
        <dbReference type="EMBL" id="VAW73945.1"/>
    </source>
</evidence>
<dbReference type="EMBL" id="UOFL01000049">
    <property type="protein sequence ID" value="VAW73945.1"/>
    <property type="molecule type" value="Genomic_DNA"/>
</dbReference>
<evidence type="ECO:0000256" key="7">
    <source>
        <dbReference type="SAM" id="MobiDB-lite"/>
    </source>
</evidence>
<dbReference type="GO" id="GO:0044781">
    <property type="term" value="P:bacterial-type flagellum organization"/>
    <property type="evidence" value="ECO:0007669"/>
    <property type="project" value="UniProtKB-KW"/>
</dbReference>